<evidence type="ECO:0000256" key="8">
    <source>
        <dbReference type="ARBA" id="ARBA00022833"/>
    </source>
</evidence>
<evidence type="ECO:0000256" key="12">
    <source>
        <dbReference type="ARBA" id="ARBA00023268"/>
    </source>
</evidence>
<feature type="domain" description="FPG-type" evidence="16">
    <location>
        <begin position="235"/>
        <end position="269"/>
    </location>
</feature>
<dbReference type="SMART" id="SM00898">
    <property type="entry name" value="Fapy_DNA_glyco"/>
    <property type="match status" value="1"/>
</dbReference>
<keyword evidence="5 15" id="KW-0227">DNA damage</keyword>
<dbReference type="SUPFAM" id="SSF81624">
    <property type="entry name" value="N-terminal domain of MutM-like DNA repair proteins"/>
    <property type="match status" value="1"/>
</dbReference>
<comment type="function">
    <text evidence="15">Involved in base excision repair of DNA damaged by oxidation or by mutagenic agents. Acts as DNA glycosylase that recognizes and removes damaged bases. Has a preference for oxidized purines, such as 7,8-dihydro-8-oxoguanine (8-oxoG). Has AP (apurinic/apyrimidinic) lyase activity and introduces nicks in the DNA strand. Cleaves the DNA backbone by beta-delta elimination to generate a single-strand break at the site of the removed base with both 3'- and 5'-phosphates.</text>
</comment>
<evidence type="ECO:0000256" key="5">
    <source>
        <dbReference type="ARBA" id="ARBA00022763"/>
    </source>
</evidence>
<keyword evidence="10 15" id="KW-0234">DNA repair</keyword>
<evidence type="ECO:0000256" key="13">
    <source>
        <dbReference type="ARBA" id="ARBA00023295"/>
    </source>
</evidence>
<dbReference type="FunFam" id="3.20.190.10:FF:000001">
    <property type="entry name" value="Formamidopyrimidine-DNA glycosylase"/>
    <property type="match status" value="1"/>
</dbReference>
<dbReference type="InterPro" id="IPR015887">
    <property type="entry name" value="DNA_glyclase_Znf_dom_DNA_BS"/>
</dbReference>
<comment type="cofactor">
    <cofactor evidence="15">
        <name>Zn(2+)</name>
        <dbReference type="ChEBI" id="CHEBI:29105"/>
    </cofactor>
    <text evidence="15">Binds 1 zinc ion per subunit.</text>
</comment>
<keyword evidence="6 15" id="KW-0863">Zinc-finger</keyword>
<dbReference type="PROSITE" id="PS51068">
    <property type="entry name" value="FPG_CAT"/>
    <property type="match status" value="1"/>
</dbReference>
<evidence type="ECO:0000313" key="18">
    <source>
        <dbReference type="EMBL" id="CEK11915.1"/>
    </source>
</evidence>
<evidence type="ECO:0000256" key="3">
    <source>
        <dbReference type="ARBA" id="ARBA00011245"/>
    </source>
</evidence>
<feature type="active site" description="Schiff-base intermediate with DNA" evidence="15">
    <location>
        <position position="2"/>
    </location>
</feature>
<evidence type="ECO:0000256" key="4">
    <source>
        <dbReference type="ARBA" id="ARBA00022723"/>
    </source>
</evidence>
<dbReference type="HOGENOM" id="CLU_038423_1_1_6"/>
<evidence type="ECO:0000256" key="9">
    <source>
        <dbReference type="ARBA" id="ARBA00023125"/>
    </source>
</evidence>
<dbReference type="Proteomes" id="UP000032803">
    <property type="component" value="Chromosome I"/>
</dbReference>
<dbReference type="InterPro" id="IPR020629">
    <property type="entry name" value="FPG_Glyclase"/>
</dbReference>
<dbReference type="InterPro" id="IPR010979">
    <property type="entry name" value="Ribosomal_uS13-like_H2TH"/>
</dbReference>
<dbReference type="GO" id="GO:0034039">
    <property type="term" value="F:8-oxo-7,8-dihydroguanine DNA N-glycosylase activity"/>
    <property type="evidence" value="ECO:0007669"/>
    <property type="project" value="TreeGrafter"/>
</dbReference>
<comment type="similarity">
    <text evidence="2 15">Belongs to the FPG family.</text>
</comment>
<keyword evidence="9 15" id="KW-0238">DNA-binding</keyword>
<dbReference type="Gene3D" id="3.20.190.10">
    <property type="entry name" value="MutM-like, N-terminal"/>
    <property type="match status" value="1"/>
</dbReference>
<feature type="active site" description="Proton donor; for beta-elimination activity" evidence="15">
    <location>
        <position position="57"/>
    </location>
</feature>
<dbReference type="KEGG" id="lha:LHA_2922"/>
<evidence type="ECO:0000256" key="11">
    <source>
        <dbReference type="ARBA" id="ARBA00023239"/>
    </source>
</evidence>
<dbReference type="EMBL" id="LN681225">
    <property type="protein sequence ID" value="CEK11915.1"/>
    <property type="molecule type" value="Genomic_DNA"/>
</dbReference>
<dbReference type="GO" id="GO:0003684">
    <property type="term" value="F:damaged DNA binding"/>
    <property type="evidence" value="ECO:0007669"/>
    <property type="project" value="InterPro"/>
</dbReference>
<dbReference type="PATRIC" id="fig|449.7.peg.1461"/>
<dbReference type="GO" id="GO:0006284">
    <property type="term" value="P:base-excision repair"/>
    <property type="evidence" value="ECO:0007669"/>
    <property type="project" value="InterPro"/>
</dbReference>
<keyword evidence="11 15" id="KW-0456">Lyase</keyword>
<dbReference type="Gene3D" id="1.10.8.50">
    <property type="match status" value="1"/>
</dbReference>
<dbReference type="InterPro" id="IPR035937">
    <property type="entry name" value="FPG_N"/>
</dbReference>
<evidence type="ECO:0000256" key="10">
    <source>
        <dbReference type="ARBA" id="ARBA00023204"/>
    </source>
</evidence>
<feature type="active site" description="Proton donor" evidence="15">
    <location>
        <position position="3"/>
    </location>
</feature>
<accession>A0A0A8USR7</accession>
<dbReference type="EC" id="4.2.99.18" evidence="15"/>
<dbReference type="CDD" id="cd08966">
    <property type="entry name" value="EcFpg-like_N"/>
    <property type="match status" value="1"/>
</dbReference>
<sequence length="276" mass="31237">MPELPEVETTRLGITPDLVNKVITAIHVRQPKLRLMVPPLDDLCRGQQILAVTRRAKYLLIHLSKGYILIHLGMSGHLRFVKPKLAPEKHDHIDMILNDGCILRYNDPRRFGLWLYTLEPENHPLLTHLGPEPLSNDFDGNYLGQKAKNKRQAIKTLIMRSEIVVGVGNIYATESLFLAGIHPQTPAGLLSQEQLNKLVLFIRQVLQQAIHAGGTTLRDFYASDGKPGYFTNRLQVYGRKNYPCYQCNHLIQVITIGSRSSAYCPQCQPLLNAYPE</sequence>
<dbReference type="GO" id="GO:0008270">
    <property type="term" value="F:zinc ion binding"/>
    <property type="evidence" value="ECO:0007669"/>
    <property type="project" value="UniProtKB-UniRule"/>
</dbReference>
<dbReference type="NCBIfam" id="NF002211">
    <property type="entry name" value="PRK01103.1"/>
    <property type="match status" value="1"/>
</dbReference>
<keyword evidence="12 15" id="KW-0511">Multifunctional enzyme</keyword>
<dbReference type="Pfam" id="PF01149">
    <property type="entry name" value="Fapy_DNA_glyco"/>
    <property type="match status" value="1"/>
</dbReference>
<dbReference type="SUPFAM" id="SSF57716">
    <property type="entry name" value="Glucocorticoid receptor-like (DNA-binding domain)"/>
    <property type="match status" value="1"/>
</dbReference>
<dbReference type="PANTHER" id="PTHR22993:SF9">
    <property type="entry name" value="FORMAMIDOPYRIMIDINE-DNA GLYCOSYLASE"/>
    <property type="match status" value="1"/>
</dbReference>
<dbReference type="STRING" id="449.LHA_2922"/>
<keyword evidence="19" id="KW-1185">Reference proteome</keyword>
<dbReference type="FunFam" id="1.10.8.50:FF:000003">
    <property type="entry name" value="Formamidopyrimidine-DNA glycosylase"/>
    <property type="match status" value="1"/>
</dbReference>
<dbReference type="PROSITE" id="PS51066">
    <property type="entry name" value="ZF_FPG_2"/>
    <property type="match status" value="1"/>
</dbReference>
<reference evidence="19" key="1">
    <citation type="submission" date="2014-09" db="EMBL/GenBank/DDBJ databases">
        <authorList>
            <person name="Gomez-Valero L."/>
        </authorList>
    </citation>
    <scope>NUCLEOTIDE SEQUENCE [LARGE SCALE GENOMIC DNA]</scope>
    <source>
        <strain evidence="19">ATCC35250</strain>
    </source>
</reference>
<dbReference type="Pfam" id="PF06831">
    <property type="entry name" value="H2TH"/>
    <property type="match status" value="1"/>
</dbReference>
<feature type="domain" description="Formamidopyrimidine-DNA glycosylase catalytic" evidence="17">
    <location>
        <begin position="2"/>
        <end position="112"/>
    </location>
</feature>
<dbReference type="NCBIfam" id="TIGR00577">
    <property type="entry name" value="fpg"/>
    <property type="match status" value="1"/>
</dbReference>
<protein>
    <recommendedName>
        <fullName evidence="15">Formamidopyrimidine-DNA glycosylase</fullName>
        <shortName evidence="15">Fapy-DNA glycosylase</shortName>
        <ecNumber evidence="15">3.2.2.23</ecNumber>
    </recommendedName>
    <alternativeName>
        <fullName evidence="15">DNA-(apurinic or apyrimidinic site) lyase MutM</fullName>
        <shortName evidence="15">AP lyase MutM</shortName>
        <ecNumber evidence="15">4.2.99.18</ecNumber>
    </alternativeName>
</protein>
<dbReference type="SUPFAM" id="SSF46946">
    <property type="entry name" value="S13-like H2TH domain"/>
    <property type="match status" value="1"/>
</dbReference>
<keyword evidence="7 15" id="KW-0378">Hydrolase</keyword>
<organism evidence="18 19">
    <name type="scientific">Legionella hackeliae</name>
    <dbReference type="NCBI Taxonomy" id="449"/>
    <lineage>
        <taxon>Bacteria</taxon>
        <taxon>Pseudomonadati</taxon>
        <taxon>Pseudomonadota</taxon>
        <taxon>Gammaproteobacteria</taxon>
        <taxon>Legionellales</taxon>
        <taxon>Legionellaceae</taxon>
        <taxon>Legionella</taxon>
    </lineage>
</organism>
<keyword evidence="8 15" id="KW-0862">Zinc</keyword>
<evidence type="ECO:0000256" key="2">
    <source>
        <dbReference type="ARBA" id="ARBA00009409"/>
    </source>
</evidence>
<feature type="binding site" evidence="15">
    <location>
        <position position="150"/>
    </location>
    <ligand>
        <name>DNA</name>
        <dbReference type="ChEBI" id="CHEBI:16991"/>
    </ligand>
</feature>
<keyword evidence="4 15" id="KW-0479">Metal-binding</keyword>
<dbReference type="PROSITE" id="PS01242">
    <property type="entry name" value="ZF_FPG_1"/>
    <property type="match status" value="1"/>
</dbReference>
<dbReference type="AlphaFoldDB" id="A0A0A8USR7"/>
<dbReference type="HAMAP" id="MF_00103">
    <property type="entry name" value="Fapy_DNA_glycosyl"/>
    <property type="match status" value="1"/>
</dbReference>
<name>A0A0A8USR7_LEGHA</name>
<dbReference type="InterPro" id="IPR012319">
    <property type="entry name" value="FPG_cat"/>
</dbReference>
<comment type="catalytic activity">
    <reaction evidence="14 15">
        <text>2'-deoxyribonucleotide-(2'-deoxyribose 5'-phosphate)-2'-deoxyribonucleotide-DNA = a 3'-end 2'-deoxyribonucleotide-(2,3-dehydro-2,3-deoxyribose 5'-phosphate)-DNA + a 5'-end 5'-phospho-2'-deoxyribonucleoside-DNA + H(+)</text>
        <dbReference type="Rhea" id="RHEA:66592"/>
        <dbReference type="Rhea" id="RHEA-COMP:13180"/>
        <dbReference type="Rhea" id="RHEA-COMP:16897"/>
        <dbReference type="Rhea" id="RHEA-COMP:17067"/>
        <dbReference type="ChEBI" id="CHEBI:15378"/>
        <dbReference type="ChEBI" id="CHEBI:136412"/>
        <dbReference type="ChEBI" id="CHEBI:157695"/>
        <dbReference type="ChEBI" id="CHEBI:167181"/>
        <dbReference type="EC" id="4.2.99.18"/>
    </reaction>
</comment>
<feature type="binding site" evidence="15">
    <location>
        <position position="90"/>
    </location>
    <ligand>
        <name>DNA</name>
        <dbReference type="ChEBI" id="CHEBI:16991"/>
    </ligand>
</feature>
<dbReference type="RefSeq" id="WP_045107015.1">
    <property type="nucleotide sequence ID" value="NZ_LN681225.1"/>
</dbReference>
<evidence type="ECO:0000259" key="17">
    <source>
        <dbReference type="PROSITE" id="PS51068"/>
    </source>
</evidence>
<dbReference type="SMART" id="SM01232">
    <property type="entry name" value="H2TH"/>
    <property type="match status" value="1"/>
</dbReference>
<dbReference type="InterPro" id="IPR000214">
    <property type="entry name" value="Znf_DNA_glyclase/AP_lyase"/>
</dbReference>
<dbReference type="InterPro" id="IPR015886">
    <property type="entry name" value="H2TH_FPG"/>
</dbReference>
<evidence type="ECO:0000256" key="6">
    <source>
        <dbReference type="ARBA" id="ARBA00022771"/>
    </source>
</evidence>
<dbReference type="GO" id="GO:0140078">
    <property type="term" value="F:class I DNA-(apurinic or apyrimidinic site) endonuclease activity"/>
    <property type="evidence" value="ECO:0007669"/>
    <property type="project" value="UniProtKB-EC"/>
</dbReference>
<dbReference type="OrthoDB" id="9800855at2"/>
<evidence type="ECO:0000259" key="16">
    <source>
        <dbReference type="PROSITE" id="PS51066"/>
    </source>
</evidence>
<gene>
    <name evidence="15 18" type="primary">mutM</name>
    <name evidence="15" type="synonym">fpg</name>
    <name evidence="18" type="ORF">LHA_2922</name>
</gene>
<proteinExistence type="inferred from homology"/>
<evidence type="ECO:0000313" key="19">
    <source>
        <dbReference type="Proteomes" id="UP000032803"/>
    </source>
</evidence>
<evidence type="ECO:0000256" key="14">
    <source>
        <dbReference type="ARBA" id="ARBA00044632"/>
    </source>
</evidence>
<keyword evidence="13 15" id="KW-0326">Glycosidase</keyword>
<dbReference type="PANTHER" id="PTHR22993">
    <property type="entry name" value="FORMAMIDOPYRIMIDINE-DNA GLYCOSYLASE"/>
    <property type="match status" value="1"/>
</dbReference>
<comment type="catalytic activity">
    <reaction evidence="1 15">
        <text>Hydrolysis of DNA containing ring-opened 7-methylguanine residues, releasing 2,6-diamino-4-hydroxy-5-(N-methyl)formamidopyrimidine.</text>
        <dbReference type="EC" id="3.2.2.23"/>
    </reaction>
</comment>
<evidence type="ECO:0000256" key="7">
    <source>
        <dbReference type="ARBA" id="ARBA00022801"/>
    </source>
</evidence>
<comment type="subunit">
    <text evidence="3 15">Monomer.</text>
</comment>
<feature type="active site" description="Proton donor; for delta-elimination activity" evidence="15">
    <location>
        <position position="259"/>
    </location>
</feature>
<feature type="binding site" evidence="15">
    <location>
        <position position="109"/>
    </location>
    <ligand>
        <name>DNA</name>
        <dbReference type="ChEBI" id="CHEBI:16991"/>
    </ligand>
</feature>
<evidence type="ECO:0000256" key="15">
    <source>
        <dbReference type="HAMAP-Rule" id="MF_00103"/>
    </source>
</evidence>
<dbReference type="EC" id="3.2.2.23" evidence="15"/>
<evidence type="ECO:0000256" key="1">
    <source>
        <dbReference type="ARBA" id="ARBA00001668"/>
    </source>
</evidence>